<gene>
    <name evidence="1" type="ORF">EP47_11645</name>
</gene>
<dbReference type="EMBL" id="JNCF01000001">
    <property type="protein sequence ID" value="KGP64414.1"/>
    <property type="molecule type" value="Genomic_DNA"/>
</dbReference>
<name>A0A0A2SYD9_9GAMM</name>
<dbReference type="Proteomes" id="UP000054422">
    <property type="component" value="Unassembled WGS sequence"/>
</dbReference>
<accession>A0A0A2SYD9</accession>
<keyword evidence="2" id="KW-1185">Reference proteome</keyword>
<evidence type="ECO:0000313" key="2">
    <source>
        <dbReference type="Proteomes" id="UP000054422"/>
    </source>
</evidence>
<proteinExistence type="predicted"/>
<dbReference type="AlphaFoldDB" id="A0A0A2SYD9"/>
<dbReference type="RefSeq" id="WP_035886215.1">
    <property type="nucleotide sequence ID" value="NZ_JNCF01000001.1"/>
</dbReference>
<sequence length="172" mass="19715">MPGWFRKALDKGEKFIIEVADELNDESQVHKAANRLCLRVEQILNANRAKLERQVIDAAENFLRDLRIALDEDSQLRYPHAPINQYILVDKCTNIIHKYKPSLESAPGFWNQLKAHINNFIEMVFGIEDVFSTKPTMFSKDVDFIKCQRNLSALKESLEYNALNSSAVSVSS</sequence>
<dbReference type="OrthoDB" id="5645479at2"/>
<evidence type="ECO:0000313" key="1">
    <source>
        <dbReference type="EMBL" id="KGP64414.1"/>
    </source>
</evidence>
<comment type="caution">
    <text evidence="1">The sequence shown here is derived from an EMBL/GenBank/DDBJ whole genome shotgun (WGS) entry which is preliminary data.</text>
</comment>
<dbReference type="STRING" id="1498499.EP47_11645"/>
<organism evidence="1 2">
    <name type="scientific">Legionella norrlandica</name>
    <dbReference type="NCBI Taxonomy" id="1498499"/>
    <lineage>
        <taxon>Bacteria</taxon>
        <taxon>Pseudomonadati</taxon>
        <taxon>Pseudomonadota</taxon>
        <taxon>Gammaproteobacteria</taxon>
        <taxon>Legionellales</taxon>
        <taxon>Legionellaceae</taxon>
        <taxon>Legionella</taxon>
    </lineage>
</organism>
<reference evidence="1 2" key="1">
    <citation type="submission" date="2014-05" db="EMBL/GenBank/DDBJ databases">
        <authorList>
            <person name="Rizzardi K."/>
            <person name="Winiecka-Krusnell J."/>
            <person name="Ramliden M."/>
            <person name="Alm E."/>
            <person name="Andersson S."/>
            <person name="Byfors S."/>
        </authorList>
    </citation>
    <scope>NUCLEOTIDE SEQUENCE [LARGE SCALE GENOMIC DNA]</scope>
    <source>
        <strain evidence="1 2">LEGN</strain>
    </source>
</reference>
<protein>
    <submittedName>
        <fullName evidence="1">Uncharacterized protein</fullName>
    </submittedName>
</protein>